<dbReference type="Proteomes" id="UP000199382">
    <property type="component" value="Unassembled WGS sequence"/>
</dbReference>
<accession>A0A1G8J6N7</accession>
<evidence type="ECO:0000313" key="4">
    <source>
        <dbReference type="Proteomes" id="UP000199382"/>
    </source>
</evidence>
<evidence type="ECO:0000313" key="3">
    <source>
        <dbReference type="EMBL" id="SDI26948.1"/>
    </source>
</evidence>
<dbReference type="RefSeq" id="WP_093147740.1">
    <property type="nucleotide sequence ID" value="NZ_FNEK01000001.1"/>
</dbReference>
<organism evidence="3 4">
    <name type="scientific">Aliiruegeria lutimaris</name>
    <dbReference type="NCBI Taxonomy" id="571298"/>
    <lineage>
        <taxon>Bacteria</taxon>
        <taxon>Pseudomonadati</taxon>
        <taxon>Pseudomonadota</taxon>
        <taxon>Alphaproteobacteria</taxon>
        <taxon>Rhodobacterales</taxon>
        <taxon>Roseobacteraceae</taxon>
        <taxon>Aliiruegeria</taxon>
    </lineage>
</organism>
<proteinExistence type="predicted"/>
<keyword evidence="1" id="KW-0732">Signal</keyword>
<feature type="signal peptide" evidence="1">
    <location>
        <begin position="1"/>
        <end position="21"/>
    </location>
</feature>
<name>A0A1G8J6N7_9RHOB</name>
<dbReference type="EMBL" id="FNEK01000001">
    <property type="protein sequence ID" value="SDI26948.1"/>
    <property type="molecule type" value="Genomic_DNA"/>
</dbReference>
<gene>
    <name evidence="3" type="ORF">SAMN04488026_1001239</name>
</gene>
<evidence type="ECO:0000259" key="2">
    <source>
        <dbReference type="Pfam" id="PF07007"/>
    </source>
</evidence>
<sequence>MRLSALILTTLAAFAASPAAAQEELHFSPVPTESCLLGTETLQAMEACVGSAATACMESNEFGYTTVGMGYCLDQELAFWDARLNAVYRQVMLRDKAEDAELAEIGATVPSLSEALREMQRAWIPFRDAACDYERAQWGGGTGGGPATLSCLMYATARQALILEIRLTHGYQ</sequence>
<feature type="domain" description="Lysozyme inhibitor LprI-like N-terminal" evidence="2">
    <location>
        <begin position="56"/>
        <end position="160"/>
    </location>
</feature>
<feature type="chain" id="PRO_5011461143" evidence="1">
    <location>
        <begin position="22"/>
        <end position="172"/>
    </location>
</feature>
<protein>
    <submittedName>
        <fullName evidence="3">Uncharacterized conserved protein YecT, DUF1311 family</fullName>
    </submittedName>
</protein>
<dbReference type="AlphaFoldDB" id="A0A1G8J6N7"/>
<keyword evidence="4" id="KW-1185">Reference proteome</keyword>
<reference evidence="3 4" key="1">
    <citation type="submission" date="2016-10" db="EMBL/GenBank/DDBJ databases">
        <authorList>
            <person name="de Groot N.N."/>
        </authorList>
    </citation>
    <scope>NUCLEOTIDE SEQUENCE [LARGE SCALE GENOMIC DNA]</scope>
    <source>
        <strain evidence="3 4">DSM 25294</strain>
    </source>
</reference>
<evidence type="ECO:0000256" key="1">
    <source>
        <dbReference type="SAM" id="SignalP"/>
    </source>
</evidence>
<dbReference type="InterPro" id="IPR009739">
    <property type="entry name" value="LprI-like_N"/>
</dbReference>
<dbReference type="Pfam" id="PF07007">
    <property type="entry name" value="LprI"/>
    <property type="match status" value="1"/>
</dbReference>
<dbReference type="Gene3D" id="1.20.1270.180">
    <property type="match status" value="1"/>
</dbReference>
<dbReference type="STRING" id="571298.SAMN04488026_1001239"/>
<dbReference type="OrthoDB" id="7340239at2"/>